<dbReference type="InterPro" id="IPR012677">
    <property type="entry name" value="Nucleotide-bd_a/b_plait_sf"/>
</dbReference>
<evidence type="ECO:0000256" key="6">
    <source>
        <dbReference type="ARBA" id="ARBA00023054"/>
    </source>
</evidence>
<feature type="compositionally biased region" description="Pro residues" evidence="10">
    <location>
        <begin position="298"/>
        <end position="311"/>
    </location>
</feature>
<protein>
    <recommendedName>
        <fullName evidence="14">RING-type domain-containing protein</fullName>
    </recommendedName>
</protein>
<reference evidence="13" key="1">
    <citation type="submission" date="2021-01" db="EMBL/GenBank/DDBJ databases">
        <authorList>
            <person name="Corre E."/>
            <person name="Pelletier E."/>
            <person name="Niang G."/>
            <person name="Scheremetjew M."/>
            <person name="Finn R."/>
            <person name="Kale V."/>
            <person name="Holt S."/>
            <person name="Cochrane G."/>
            <person name="Meng A."/>
            <person name="Brown T."/>
            <person name="Cohen L."/>
        </authorList>
    </citation>
    <scope>NUCLEOTIDE SEQUENCE</scope>
    <source>
        <strain evidence="13">CCMP127</strain>
    </source>
</reference>
<evidence type="ECO:0008006" key="14">
    <source>
        <dbReference type="Google" id="ProtNLM"/>
    </source>
</evidence>
<feature type="compositionally biased region" description="Low complexity" evidence="10">
    <location>
        <begin position="705"/>
        <end position="724"/>
    </location>
</feature>
<accession>A0A7S3L167</accession>
<feature type="compositionally biased region" description="Low complexity" evidence="10">
    <location>
        <begin position="344"/>
        <end position="354"/>
    </location>
</feature>
<feature type="region of interest" description="Disordered" evidence="10">
    <location>
        <begin position="340"/>
        <end position="366"/>
    </location>
</feature>
<dbReference type="InterPro" id="IPR034261">
    <property type="entry name" value="CNOT4_RRM"/>
</dbReference>
<evidence type="ECO:0000256" key="4">
    <source>
        <dbReference type="ARBA" id="ARBA00022833"/>
    </source>
</evidence>
<dbReference type="SMART" id="SM00361">
    <property type="entry name" value="RRM_1"/>
    <property type="match status" value="1"/>
</dbReference>
<feature type="domain" description="RRM" evidence="12">
    <location>
        <begin position="114"/>
        <end position="199"/>
    </location>
</feature>
<name>A0A7S3L167_9STRA</name>
<dbReference type="GO" id="GO:0030014">
    <property type="term" value="C:CCR4-NOT complex"/>
    <property type="evidence" value="ECO:0007669"/>
    <property type="project" value="InterPro"/>
</dbReference>
<dbReference type="InterPro" id="IPR001841">
    <property type="entry name" value="Znf_RING"/>
</dbReference>
<keyword evidence="3 8" id="KW-0863">Zinc-finger</keyword>
<dbReference type="SUPFAM" id="SSF57850">
    <property type="entry name" value="RING/U-box"/>
    <property type="match status" value="1"/>
</dbReference>
<dbReference type="InterPro" id="IPR035979">
    <property type="entry name" value="RBD_domain_sf"/>
</dbReference>
<evidence type="ECO:0000256" key="5">
    <source>
        <dbReference type="ARBA" id="ARBA00022884"/>
    </source>
</evidence>
<evidence type="ECO:0000256" key="7">
    <source>
        <dbReference type="ARBA" id="ARBA00023242"/>
    </source>
</evidence>
<dbReference type="PANTHER" id="PTHR12603">
    <property type="entry name" value="CCR4-NOT TRANSCRIPTION COMPLEX RELATED"/>
    <property type="match status" value="1"/>
</dbReference>
<keyword evidence="7" id="KW-0539">Nucleus</keyword>
<evidence type="ECO:0000259" key="11">
    <source>
        <dbReference type="PROSITE" id="PS50089"/>
    </source>
</evidence>
<dbReference type="GO" id="GO:0008270">
    <property type="term" value="F:zinc ion binding"/>
    <property type="evidence" value="ECO:0007669"/>
    <property type="project" value="UniProtKB-KW"/>
</dbReference>
<dbReference type="GO" id="GO:0005634">
    <property type="term" value="C:nucleus"/>
    <property type="evidence" value="ECO:0007669"/>
    <property type="project" value="UniProtKB-SubCell"/>
</dbReference>
<feature type="region of interest" description="Disordered" evidence="10">
    <location>
        <begin position="379"/>
        <end position="496"/>
    </location>
</feature>
<evidence type="ECO:0000256" key="10">
    <source>
        <dbReference type="SAM" id="MobiDB-lite"/>
    </source>
</evidence>
<dbReference type="Pfam" id="PF00076">
    <property type="entry name" value="RRM_1"/>
    <property type="match status" value="1"/>
</dbReference>
<gene>
    <name evidence="13" type="ORF">ACOF00016_LOCUS1515</name>
</gene>
<dbReference type="Gene3D" id="3.30.70.330">
    <property type="match status" value="1"/>
</dbReference>
<dbReference type="CDD" id="cd16618">
    <property type="entry name" value="mRING-HC-C4C4_CNOT4"/>
    <property type="match status" value="1"/>
</dbReference>
<dbReference type="SMART" id="SM00360">
    <property type="entry name" value="RRM"/>
    <property type="match status" value="1"/>
</dbReference>
<comment type="subcellular location">
    <subcellularLocation>
        <location evidence="1">Nucleus</location>
    </subcellularLocation>
</comment>
<dbReference type="AlphaFoldDB" id="A0A7S3L167"/>
<sequence length="724" mass="74075">MDDADYVCPLCCEELDLSDREFYPCKCGYQVCMWCWHRIRETESGLCPACRTPYGEDPHQFSAVDVEEVLKANKEKEAAAKRQRQQQQTEDGVDAMAVPQDRTQLANMRVIRRNLVYAVGLPPHIATEENLRKPDFFGQYGKISKIVINRSQANVADARRASASAYVTFVYKEDTLSCILALDGFYLDNRNIRASYGTSKYCSAFIKNVRCNNPDCTYLHEMGAAEDTFTKQEIQAGYVTSGRDVLARQQQIVAEQLRQAGSSGGEPRKRTGGGGPSGTGKAASSPVFPPPEFDEPTKPAPTLVPPPPPPSAIATRTSSVPSGVPTVAAVAAKHVRSASIGAASTSSKSPTLSSIVAPGSAKNPSIPVVSAASVVAGTRPVAKPDPEPHTTLTPLTPLKRNKATSKSVGELDKLRGAAAGTKKKQGVAVQPAPQPGAPPPAESVPAPPQAAGSLLSGPGTIGGEIIGPPLPARKSGISSLGGGPVGPGSLGGRPLDAPLAAPGSILGGEVFNGPLEKKPMVIGSGNDKWNNGQTAPGMWGHGSGAPGPAPIGGQQLGGNSTSALASLLGIHLPTGSGSLRDTPNLWEESPAPIAAPSPLASLNGSSMPVNGGESLVNGSSLIGGIPIGGGGGPPSNNRMAAPGAIGGGAPGAGGGKSDIALLQSLLPGVHITSGNDAYGGFGWNNGPGGLNGDAIKHWNAGGGSSTSVGTIGRNNQQQNGQGIW</sequence>
<dbReference type="InterPro" id="IPR003954">
    <property type="entry name" value="RRM_euk-type"/>
</dbReference>
<keyword evidence="5 9" id="KW-0694">RNA-binding</keyword>
<dbReference type="GO" id="GO:0004842">
    <property type="term" value="F:ubiquitin-protein transferase activity"/>
    <property type="evidence" value="ECO:0007669"/>
    <property type="project" value="InterPro"/>
</dbReference>
<feature type="compositionally biased region" description="Low complexity" evidence="10">
    <location>
        <begin position="389"/>
        <end position="398"/>
    </location>
</feature>
<feature type="region of interest" description="Disordered" evidence="10">
    <location>
        <begin position="701"/>
        <end position="724"/>
    </location>
</feature>
<dbReference type="InterPro" id="IPR039515">
    <property type="entry name" value="NOT4_mRING-HC-C4C4"/>
</dbReference>
<dbReference type="InterPro" id="IPR013083">
    <property type="entry name" value="Znf_RING/FYVE/PHD"/>
</dbReference>
<feature type="compositionally biased region" description="Gly residues" evidence="10">
    <location>
        <begin position="479"/>
        <end position="491"/>
    </location>
</feature>
<dbReference type="GO" id="GO:0016567">
    <property type="term" value="P:protein ubiquitination"/>
    <property type="evidence" value="ECO:0007669"/>
    <property type="project" value="TreeGrafter"/>
</dbReference>
<dbReference type="PANTHER" id="PTHR12603:SF0">
    <property type="entry name" value="CCR4-NOT TRANSCRIPTION COMPLEX SUBUNIT 4"/>
    <property type="match status" value="1"/>
</dbReference>
<dbReference type="Gene3D" id="3.30.40.10">
    <property type="entry name" value="Zinc/RING finger domain, C3HC4 (zinc finger)"/>
    <property type="match status" value="1"/>
</dbReference>
<feature type="region of interest" description="Disordered" evidence="10">
    <location>
        <begin position="257"/>
        <end position="320"/>
    </location>
</feature>
<dbReference type="GO" id="GO:0003723">
    <property type="term" value="F:RNA binding"/>
    <property type="evidence" value="ECO:0007669"/>
    <property type="project" value="UniProtKB-UniRule"/>
</dbReference>
<dbReference type="PROSITE" id="PS50089">
    <property type="entry name" value="ZF_RING_2"/>
    <property type="match status" value="1"/>
</dbReference>
<evidence type="ECO:0000256" key="2">
    <source>
        <dbReference type="ARBA" id="ARBA00022723"/>
    </source>
</evidence>
<evidence type="ECO:0000256" key="1">
    <source>
        <dbReference type="ARBA" id="ARBA00004123"/>
    </source>
</evidence>
<evidence type="ECO:0000256" key="8">
    <source>
        <dbReference type="PROSITE-ProRule" id="PRU00175"/>
    </source>
</evidence>
<feature type="domain" description="RING-type" evidence="11">
    <location>
        <begin position="8"/>
        <end position="51"/>
    </location>
</feature>
<dbReference type="CDD" id="cd12438">
    <property type="entry name" value="RRM_CNOT4"/>
    <property type="match status" value="1"/>
</dbReference>
<dbReference type="InterPro" id="IPR039780">
    <property type="entry name" value="Mot2"/>
</dbReference>
<dbReference type="InterPro" id="IPR000504">
    <property type="entry name" value="RRM_dom"/>
</dbReference>
<dbReference type="EMBL" id="HBIM01001733">
    <property type="protein sequence ID" value="CAE0403305.1"/>
    <property type="molecule type" value="Transcribed_RNA"/>
</dbReference>
<organism evidence="13">
    <name type="scientific">Amphora coffeiformis</name>
    <dbReference type="NCBI Taxonomy" id="265554"/>
    <lineage>
        <taxon>Eukaryota</taxon>
        <taxon>Sar</taxon>
        <taxon>Stramenopiles</taxon>
        <taxon>Ochrophyta</taxon>
        <taxon>Bacillariophyta</taxon>
        <taxon>Bacillariophyceae</taxon>
        <taxon>Bacillariophycidae</taxon>
        <taxon>Thalassiophysales</taxon>
        <taxon>Catenulaceae</taxon>
        <taxon>Amphora</taxon>
    </lineage>
</organism>
<proteinExistence type="predicted"/>
<evidence type="ECO:0000259" key="12">
    <source>
        <dbReference type="PROSITE" id="PS50102"/>
    </source>
</evidence>
<feature type="compositionally biased region" description="Pro residues" evidence="10">
    <location>
        <begin position="432"/>
        <end position="448"/>
    </location>
</feature>
<dbReference type="Pfam" id="PF14570">
    <property type="entry name" value="zf-RING_4"/>
    <property type="match status" value="1"/>
</dbReference>
<evidence type="ECO:0000256" key="9">
    <source>
        <dbReference type="PROSITE-ProRule" id="PRU00176"/>
    </source>
</evidence>
<keyword evidence="6" id="KW-0175">Coiled coil</keyword>
<dbReference type="SUPFAM" id="SSF54928">
    <property type="entry name" value="RNA-binding domain, RBD"/>
    <property type="match status" value="1"/>
</dbReference>
<keyword evidence="4" id="KW-0862">Zinc</keyword>
<keyword evidence="2" id="KW-0479">Metal-binding</keyword>
<dbReference type="FunFam" id="3.30.40.10:FF:000006">
    <property type="entry name" value="CCR4-NOT transcription complex subunit 4"/>
    <property type="match status" value="1"/>
</dbReference>
<dbReference type="PROSITE" id="PS50102">
    <property type="entry name" value="RRM"/>
    <property type="match status" value="1"/>
</dbReference>
<evidence type="ECO:0000256" key="3">
    <source>
        <dbReference type="ARBA" id="ARBA00022771"/>
    </source>
</evidence>
<evidence type="ECO:0000313" key="13">
    <source>
        <dbReference type="EMBL" id="CAE0403305.1"/>
    </source>
</evidence>